<dbReference type="SMART" id="SM00530">
    <property type="entry name" value="HTH_XRE"/>
    <property type="match status" value="1"/>
</dbReference>
<evidence type="ECO:0000313" key="2">
    <source>
        <dbReference type="EMBL" id="AQP51967.1"/>
    </source>
</evidence>
<keyword evidence="3" id="KW-1185">Reference proteome</keyword>
<reference evidence="2 3" key="1">
    <citation type="journal article" date="2008" name="Int. J. Syst. Evol. Microbiol.">
        <title>Tessaracoccus flavescens sp. nov., isolated from marine sediment.</title>
        <authorList>
            <person name="Lee D.W."/>
            <person name="Lee S.D."/>
        </authorList>
    </citation>
    <scope>NUCLEOTIDE SEQUENCE [LARGE SCALE GENOMIC DNA]</scope>
    <source>
        <strain evidence="2 3">SST-39T</strain>
    </source>
</reference>
<protein>
    <recommendedName>
        <fullName evidence="1">HTH cro/C1-type domain-containing protein</fullName>
    </recommendedName>
</protein>
<dbReference type="PROSITE" id="PS50943">
    <property type="entry name" value="HTH_CROC1"/>
    <property type="match status" value="1"/>
</dbReference>
<dbReference type="CDD" id="cd00093">
    <property type="entry name" value="HTH_XRE"/>
    <property type="match status" value="1"/>
</dbReference>
<proteinExistence type="predicted"/>
<dbReference type="InterPro" id="IPR010982">
    <property type="entry name" value="Lambda_DNA-bd_dom_sf"/>
</dbReference>
<dbReference type="SUPFAM" id="SSF47413">
    <property type="entry name" value="lambda repressor-like DNA-binding domains"/>
    <property type="match status" value="1"/>
</dbReference>
<name>A0A1Q2D0Q4_9ACTN</name>
<gene>
    <name evidence="2" type="ORF">BW733_15195</name>
</gene>
<dbReference type="KEGG" id="tfa:BW733_15195"/>
<dbReference type="RefSeq" id="WP_077351749.1">
    <property type="nucleotide sequence ID" value="NZ_CP019607.1"/>
</dbReference>
<dbReference type="Gene3D" id="1.10.260.40">
    <property type="entry name" value="lambda repressor-like DNA-binding domains"/>
    <property type="match status" value="1"/>
</dbReference>
<dbReference type="Pfam" id="PF01381">
    <property type="entry name" value="HTH_3"/>
    <property type="match status" value="1"/>
</dbReference>
<dbReference type="AlphaFoldDB" id="A0A1Q2D0Q4"/>
<evidence type="ECO:0000259" key="1">
    <source>
        <dbReference type="PROSITE" id="PS50943"/>
    </source>
</evidence>
<dbReference type="EMBL" id="CP019607">
    <property type="protein sequence ID" value="AQP51967.1"/>
    <property type="molecule type" value="Genomic_DNA"/>
</dbReference>
<dbReference type="InterPro" id="IPR001387">
    <property type="entry name" value="Cro/C1-type_HTH"/>
</dbReference>
<dbReference type="Proteomes" id="UP000188235">
    <property type="component" value="Chromosome"/>
</dbReference>
<dbReference type="STRING" id="399497.BW733_15195"/>
<organism evidence="2 3">
    <name type="scientific">Tessaracoccus flavescens</name>
    <dbReference type="NCBI Taxonomy" id="399497"/>
    <lineage>
        <taxon>Bacteria</taxon>
        <taxon>Bacillati</taxon>
        <taxon>Actinomycetota</taxon>
        <taxon>Actinomycetes</taxon>
        <taxon>Propionibacteriales</taxon>
        <taxon>Propionibacteriaceae</taxon>
        <taxon>Tessaracoccus</taxon>
    </lineage>
</organism>
<dbReference type="OrthoDB" id="3188736at2"/>
<feature type="domain" description="HTH cro/C1-type" evidence="1">
    <location>
        <begin position="23"/>
        <end position="77"/>
    </location>
</feature>
<sequence length="100" mass="10856">MAEPQQPTRQVEPLWREVVGDVLRRERRESELRLVDVARRAGVSPQYLSEVERGRKDASSELLSAIAGALDLTVVEVASRAASGARIPVSGGRDAFCLAA</sequence>
<accession>A0A1Q2D0Q4</accession>
<evidence type="ECO:0000313" key="3">
    <source>
        <dbReference type="Proteomes" id="UP000188235"/>
    </source>
</evidence>
<dbReference type="GO" id="GO:0003677">
    <property type="term" value="F:DNA binding"/>
    <property type="evidence" value="ECO:0007669"/>
    <property type="project" value="InterPro"/>
</dbReference>